<accession>A0A514LJC5</accession>
<dbReference type="EMBL" id="CP035485">
    <property type="protein sequence ID" value="QDI91947.1"/>
    <property type="molecule type" value="Genomic_DNA"/>
</dbReference>
<reference evidence="4" key="1">
    <citation type="submission" date="2019-01" db="EMBL/GenBank/DDBJ databases">
        <title>Genomic analysis of Salicibibacter sp. NKC3-5.</title>
        <authorList>
            <person name="Oh Y.J."/>
        </authorList>
    </citation>
    <scope>NUCLEOTIDE SEQUENCE [LARGE SCALE GENOMIC DNA]</scope>
    <source>
        <strain evidence="4">NKC3-5</strain>
    </source>
</reference>
<evidence type="ECO:0000259" key="2">
    <source>
        <dbReference type="Pfam" id="PF14659"/>
    </source>
</evidence>
<dbReference type="Pfam" id="PF14659">
    <property type="entry name" value="Phage_int_SAM_3"/>
    <property type="match status" value="1"/>
</dbReference>
<dbReference type="SUPFAM" id="SSF56349">
    <property type="entry name" value="DNA breaking-rejoining enzymes"/>
    <property type="match status" value="1"/>
</dbReference>
<dbReference type="AlphaFoldDB" id="A0A514LJC5"/>
<dbReference type="InterPro" id="IPR011010">
    <property type="entry name" value="DNA_brk_join_enz"/>
</dbReference>
<organism evidence="3 4">
    <name type="scientific">Salicibibacter halophilus</name>
    <dbReference type="NCBI Taxonomy" id="2502791"/>
    <lineage>
        <taxon>Bacteria</taxon>
        <taxon>Bacillati</taxon>
        <taxon>Bacillota</taxon>
        <taxon>Bacilli</taxon>
        <taxon>Bacillales</taxon>
        <taxon>Bacillaceae</taxon>
        <taxon>Salicibibacter</taxon>
    </lineage>
</organism>
<sequence>MAIEKIKEKGMVVAYLSNVYYKGRRYIGARRHSKKEADLDGAEQKRDLLTGNHLEESRKTLKDGFDDYMTLVAPKRLGSFAIQGAESYFKNHIEPVFGFREMTSIKSIEIQKFLVKKEKELANATVIKMYTLINQIYKMMLQWNELKVNPLDGVQKPQPDFKEKTTWTKEECHLFICCAGIS</sequence>
<evidence type="ECO:0000313" key="3">
    <source>
        <dbReference type="EMBL" id="QDI91947.1"/>
    </source>
</evidence>
<dbReference type="InterPro" id="IPR004107">
    <property type="entry name" value="Integrase_SAM-like_N"/>
</dbReference>
<feature type="domain" description="Integrase SAM-like N-terminal" evidence="2">
    <location>
        <begin position="75"/>
        <end position="114"/>
    </location>
</feature>
<dbReference type="OrthoDB" id="9803188at2"/>
<keyword evidence="4" id="KW-1185">Reference proteome</keyword>
<dbReference type="KEGG" id="sale:EPH95_12805"/>
<dbReference type="Gene3D" id="1.10.150.130">
    <property type="match status" value="1"/>
</dbReference>
<dbReference type="InterPro" id="IPR010998">
    <property type="entry name" value="Integrase_recombinase_N"/>
</dbReference>
<dbReference type="GO" id="GO:0003677">
    <property type="term" value="F:DNA binding"/>
    <property type="evidence" value="ECO:0007669"/>
    <property type="project" value="UniProtKB-KW"/>
</dbReference>
<dbReference type="RefSeq" id="WP_142090468.1">
    <property type="nucleotide sequence ID" value="NZ_CP035485.1"/>
</dbReference>
<keyword evidence="1" id="KW-0238">DNA-binding</keyword>
<evidence type="ECO:0000256" key="1">
    <source>
        <dbReference type="ARBA" id="ARBA00023125"/>
    </source>
</evidence>
<gene>
    <name evidence="3" type="ORF">EPH95_12805</name>
</gene>
<protein>
    <recommendedName>
        <fullName evidence="2">Integrase SAM-like N-terminal domain-containing protein</fullName>
    </recommendedName>
</protein>
<dbReference type="Proteomes" id="UP000319756">
    <property type="component" value="Chromosome"/>
</dbReference>
<dbReference type="GO" id="GO:0015074">
    <property type="term" value="P:DNA integration"/>
    <property type="evidence" value="ECO:0007669"/>
    <property type="project" value="InterPro"/>
</dbReference>
<proteinExistence type="predicted"/>
<evidence type="ECO:0000313" key="4">
    <source>
        <dbReference type="Proteomes" id="UP000319756"/>
    </source>
</evidence>
<name>A0A514LJC5_9BACI</name>